<dbReference type="OrthoDB" id="1928505at2759"/>
<feature type="region of interest" description="Disordered" evidence="2">
    <location>
        <begin position="377"/>
        <end position="398"/>
    </location>
</feature>
<evidence type="ECO:0000313" key="4">
    <source>
        <dbReference type="EMBL" id="CAA0813502.1"/>
    </source>
</evidence>
<organism evidence="4 5">
    <name type="scientific">Striga hermonthica</name>
    <name type="common">Purple witchweed</name>
    <name type="synonym">Buchnera hermonthica</name>
    <dbReference type="NCBI Taxonomy" id="68872"/>
    <lineage>
        <taxon>Eukaryota</taxon>
        <taxon>Viridiplantae</taxon>
        <taxon>Streptophyta</taxon>
        <taxon>Embryophyta</taxon>
        <taxon>Tracheophyta</taxon>
        <taxon>Spermatophyta</taxon>
        <taxon>Magnoliopsida</taxon>
        <taxon>eudicotyledons</taxon>
        <taxon>Gunneridae</taxon>
        <taxon>Pentapetalae</taxon>
        <taxon>asterids</taxon>
        <taxon>lamiids</taxon>
        <taxon>Lamiales</taxon>
        <taxon>Orobanchaceae</taxon>
        <taxon>Buchnereae</taxon>
        <taxon>Striga</taxon>
    </lineage>
</organism>
<evidence type="ECO:0000313" key="5">
    <source>
        <dbReference type="Proteomes" id="UP001153555"/>
    </source>
</evidence>
<dbReference type="Gene3D" id="1.10.238.10">
    <property type="entry name" value="EF-hand"/>
    <property type="match status" value="1"/>
</dbReference>
<evidence type="ECO:0000256" key="1">
    <source>
        <dbReference type="ARBA" id="ARBA00022837"/>
    </source>
</evidence>
<dbReference type="GO" id="GO:0005509">
    <property type="term" value="F:calcium ion binding"/>
    <property type="evidence" value="ECO:0007669"/>
    <property type="project" value="InterPro"/>
</dbReference>
<dbReference type="SMART" id="SM00054">
    <property type="entry name" value="EFh"/>
    <property type="match status" value="1"/>
</dbReference>
<sequence length="638" mass="70790">MAKMGQPLTYHELSEMMREADTNGDDIINFTDFASILGKSVIDYLGCPSLRNSVMDERARLISGPSVDCYQSSCRNCGYLLDNLGPKHAASEKPSILANCSRPTTFYKQDGDSLQSRVKFTQYKIPFSVPVQRNSEALPLAFSSSIKAESGIHTFQARASGSLRPKAGNVSESKNFSSKAHLPVGMENDKFGMEKRISYGLKDPVPPGRKRRPANVSRQVEESAGFVRSQRNFGSSPVMPGKHANVINDMDESRDNVAPFSFTSPVKYKYGVHEAAERRNKYDSHSGGNGGRKKLEKPLPLTGDALGALLQQKLKELNYEKDGFESKASGKTTSMILQELICALTTEKQRLENNLPVYSDRRSSCCNYSMLVNSTSSTSSQDNAMAVNPSVEPPLDSERLSPGSVLESYFSAESCHSTSLDESLASINNQATNNDKFVNDIVNHVSEILSCDILASHGPKGKRLDQAEEALLNSELILHNASISDGFVGKGCPIKHLIIDELETLMSVLWMNFGNFLGVEDGKEEVNQLKIFVFDSVIEYLGERFGEHCEFGSSVSRKLPLRMNMNTLIFEIVDVVRRWDELSRYDSLDKLVEREMGFSVKDWTECENEGFETGLEISRSLLQVLVDEVVVDLWTCVS</sequence>
<dbReference type="PROSITE" id="PS50222">
    <property type="entry name" value="EF_HAND_2"/>
    <property type="match status" value="1"/>
</dbReference>
<protein>
    <recommendedName>
        <fullName evidence="3">EF-hand domain-containing protein</fullName>
    </recommendedName>
</protein>
<dbReference type="InterPro" id="IPR025486">
    <property type="entry name" value="DUF4378"/>
</dbReference>
<dbReference type="AlphaFoldDB" id="A0A9N7R3P6"/>
<dbReference type="SUPFAM" id="SSF47473">
    <property type="entry name" value="EF-hand"/>
    <property type="match status" value="1"/>
</dbReference>
<dbReference type="Proteomes" id="UP001153555">
    <property type="component" value="Unassembled WGS sequence"/>
</dbReference>
<dbReference type="InterPro" id="IPR011992">
    <property type="entry name" value="EF-hand-dom_pair"/>
</dbReference>
<reference evidence="4" key="1">
    <citation type="submission" date="2019-12" db="EMBL/GenBank/DDBJ databases">
        <authorList>
            <person name="Scholes J."/>
        </authorList>
    </citation>
    <scope>NUCLEOTIDE SEQUENCE</scope>
</reference>
<dbReference type="PANTHER" id="PTHR21726">
    <property type="entry name" value="PHOSPHATIDYLINOSITOL N-ACETYLGLUCOSAMINYLTRANSFERASE SUBUNIT P DOWN SYNDROME CRITICAL REGION PROTEIN 5 -RELATED"/>
    <property type="match status" value="1"/>
</dbReference>
<feature type="region of interest" description="Disordered" evidence="2">
    <location>
        <begin position="277"/>
        <end position="299"/>
    </location>
</feature>
<proteinExistence type="predicted"/>
<dbReference type="PROSITE" id="PS00018">
    <property type="entry name" value="EF_HAND_1"/>
    <property type="match status" value="1"/>
</dbReference>
<feature type="domain" description="EF-hand" evidence="3">
    <location>
        <begin position="8"/>
        <end position="43"/>
    </location>
</feature>
<dbReference type="Pfam" id="PF14309">
    <property type="entry name" value="DUF4378"/>
    <property type="match status" value="1"/>
</dbReference>
<feature type="region of interest" description="Disordered" evidence="2">
    <location>
        <begin position="199"/>
        <end position="240"/>
    </location>
</feature>
<name>A0A9N7R3P6_STRHE</name>
<comment type="caution">
    <text evidence="4">The sequence shown here is derived from an EMBL/GenBank/DDBJ whole genome shotgun (WGS) entry which is preliminary data.</text>
</comment>
<evidence type="ECO:0000259" key="3">
    <source>
        <dbReference type="PROSITE" id="PS50222"/>
    </source>
</evidence>
<keyword evidence="5" id="KW-1185">Reference proteome</keyword>
<keyword evidence="1" id="KW-0106">Calcium</keyword>
<accession>A0A9N7R3P6</accession>
<dbReference type="EMBL" id="CACSLK010011313">
    <property type="protein sequence ID" value="CAA0813502.1"/>
    <property type="molecule type" value="Genomic_DNA"/>
</dbReference>
<evidence type="ECO:0000256" key="2">
    <source>
        <dbReference type="SAM" id="MobiDB-lite"/>
    </source>
</evidence>
<dbReference type="InterPro" id="IPR018247">
    <property type="entry name" value="EF_Hand_1_Ca_BS"/>
</dbReference>
<dbReference type="PANTHER" id="PTHR21726:SF61">
    <property type="entry name" value="DNAA INITIATOR-ASSOCIATING PROTEIN"/>
    <property type="match status" value="1"/>
</dbReference>
<gene>
    <name evidence="4" type="ORF">SHERM_14061</name>
</gene>
<dbReference type="InterPro" id="IPR002048">
    <property type="entry name" value="EF_hand_dom"/>
</dbReference>